<keyword evidence="3" id="KW-1185">Reference proteome</keyword>
<reference evidence="3" key="1">
    <citation type="journal article" date="2024" name="IScience">
        <title>Strigolactones Initiate the Formation of Haustorium-like Structures in Castilleja.</title>
        <authorList>
            <person name="Buerger M."/>
            <person name="Peterson D."/>
            <person name="Chory J."/>
        </authorList>
    </citation>
    <scope>NUCLEOTIDE SEQUENCE [LARGE SCALE GENOMIC DNA]</scope>
</reference>
<evidence type="ECO:0000256" key="1">
    <source>
        <dbReference type="SAM" id="MobiDB-lite"/>
    </source>
</evidence>
<evidence type="ECO:0000313" key="3">
    <source>
        <dbReference type="Proteomes" id="UP001632038"/>
    </source>
</evidence>
<proteinExistence type="predicted"/>
<protein>
    <submittedName>
        <fullName evidence="2">Uncharacterized protein</fullName>
    </submittedName>
</protein>
<sequence>MDSLHSQDHPLLLRRRKPNSAAANHHSPIDTLELQLIKPDLHSYSSLRDILPSLAVNSPKPKSITPRSDIRIRNRLVKQAALAYLQPMSTAPGSTGGDFFRRLWARVAAFIDFLCGNVFVHSMEQFGLPESDSRVCTGRK</sequence>
<name>A0ABD3CE87_9LAMI</name>
<dbReference type="Proteomes" id="UP001632038">
    <property type="component" value="Unassembled WGS sequence"/>
</dbReference>
<accession>A0ABD3CE87</accession>
<organism evidence="2 3">
    <name type="scientific">Castilleja foliolosa</name>
    <dbReference type="NCBI Taxonomy" id="1961234"/>
    <lineage>
        <taxon>Eukaryota</taxon>
        <taxon>Viridiplantae</taxon>
        <taxon>Streptophyta</taxon>
        <taxon>Embryophyta</taxon>
        <taxon>Tracheophyta</taxon>
        <taxon>Spermatophyta</taxon>
        <taxon>Magnoliopsida</taxon>
        <taxon>eudicotyledons</taxon>
        <taxon>Gunneridae</taxon>
        <taxon>Pentapetalae</taxon>
        <taxon>asterids</taxon>
        <taxon>lamiids</taxon>
        <taxon>Lamiales</taxon>
        <taxon>Orobanchaceae</taxon>
        <taxon>Pedicularideae</taxon>
        <taxon>Castillejinae</taxon>
        <taxon>Castilleja</taxon>
    </lineage>
</organism>
<evidence type="ECO:0000313" key="2">
    <source>
        <dbReference type="EMBL" id="KAL3628176.1"/>
    </source>
</evidence>
<feature type="region of interest" description="Disordered" evidence="1">
    <location>
        <begin position="1"/>
        <end position="26"/>
    </location>
</feature>
<comment type="caution">
    <text evidence="2">The sequence shown here is derived from an EMBL/GenBank/DDBJ whole genome shotgun (WGS) entry which is preliminary data.</text>
</comment>
<gene>
    <name evidence="2" type="ORF">CASFOL_027222</name>
</gene>
<dbReference type="EMBL" id="JAVIJP010000036">
    <property type="protein sequence ID" value="KAL3628176.1"/>
    <property type="molecule type" value="Genomic_DNA"/>
</dbReference>
<dbReference type="PANTHER" id="PTHR34569:SF12">
    <property type="entry name" value="TRANSMEMBRANE PROTEIN"/>
    <property type="match status" value="1"/>
</dbReference>
<dbReference type="PANTHER" id="PTHR34569">
    <property type="entry name" value="EXPRESSED PROTEIN"/>
    <property type="match status" value="1"/>
</dbReference>
<dbReference type="AlphaFoldDB" id="A0ABD3CE87"/>